<gene>
    <name evidence="5" type="ORF">OS493_017898</name>
</gene>
<comment type="similarity">
    <text evidence="1 2">Belongs to the DXO/Dom3Z family.</text>
</comment>
<reference evidence="5" key="1">
    <citation type="submission" date="2023-01" db="EMBL/GenBank/DDBJ databases">
        <title>Genome assembly of the deep-sea coral Lophelia pertusa.</title>
        <authorList>
            <person name="Herrera S."/>
            <person name="Cordes E."/>
        </authorList>
    </citation>
    <scope>NUCLEOTIDE SEQUENCE</scope>
    <source>
        <strain evidence="5">USNM1676648</strain>
        <tissue evidence="5">Polyp</tissue>
    </source>
</reference>
<keyword evidence="2" id="KW-0694">RNA-binding</keyword>
<comment type="function">
    <text evidence="2">Decapping enzyme for NAD-capped RNAs: specifically hydrolyzes the nicotinamide adenine dinucleotide (NAD) cap from a subset of RNAs by removing the entire NAD moiety from the 5'-end of an NAD-capped RNA.</text>
</comment>
<accession>A0A9X0CQT1</accession>
<dbReference type="GO" id="GO:0005634">
    <property type="term" value="C:nucleus"/>
    <property type="evidence" value="ECO:0007669"/>
    <property type="project" value="UniProtKB-SubCell"/>
</dbReference>
<dbReference type="GO" id="GO:0005829">
    <property type="term" value="C:cytosol"/>
    <property type="evidence" value="ECO:0007669"/>
    <property type="project" value="TreeGrafter"/>
</dbReference>
<feature type="compositionally biased region" description="Polar residues" evidence="3">
    <location>
        <begin position="1"/>
        <end position="11"/>
    </location>
</feature>
<dbReference type="GO" id="GO:0003723">
    <property type="term" value="F:RNA binding"/>
    <property type="evidence" value="ECO:0007669"/>
    <property type="project" value="UniProtKB-KW"/>
</dbReference>
<dbReference type="Proteomes" id="UP001163046">
    <property type="component" value="Unassembled WGS sequence"/>
</dbReference>
<evidence type="ECO:0000313" key="5">
    <source>
        <dbReference type="EMBL" id="KAJ7372627.1"/>
    </source>
</evidence>
<comment type="cofactor">
    <cofactor evidence="2">
        <name>a divalent metal cation</name>
        <dbReference type="ChEBI" id="CHEBI:60240"/>
    </cofactor>
</comment>
<dbReference type="GO" id="GO:0046872">
    <property type="term" value="F:metal ion binding"/>
    <property type="evidence" value="ECO:0007669"/>
    <property type="project" value="UniProtKB-KW"/>
</dbReference>
<sequence>MEKFETIQSPTEKGFPSGKPPLSSLHTDFITWRGHLTKIMCTPYETRESWQMAATLYNGTIYIAEIETEENKVKRENMEERHKEMCYWGYNFESYVTSPVDKSRQNKNGAAKGEKRPCNDSEAYITVIRTRLGRHSLVFGGEVDCCAKDDQEAPANYIELKTSMKPHNYHHHHNFKRYKLIKWWAQSYLAGVPKIICGFRDYNGQVKELQTYNTLAIPRLVRDEDDLWDSSICLNLLDRFLGWVKTVVVKNGPDVVYMFSWREPFMEITVSELSDGSHRVLPDWYLESFGNTASP</sequence>
<dbReference type="PANTHER" id="PTHR12395:SF9">
    <property type="entry name" value="DECAPPING AND EXORIBONUCLEASE PROTEIN"/>
    <property type="match status" value="1"/>
</dbReference>
<keyword evidence="6" id="KW-1185">Reference proteome</keyword>
<dbReference type="EMBL" id="MU826835">
    <property type="protein sequence ID" value="KAJ7372627.1"/>
    <property type="molecule type" value="Genomic_DNA"/>
</dbReference>
<keyword evidence="2" id="KW-0479">Metal-binding</keyword>
<keyword evidence="2" id="KW-0539">Nucleus</keyword>
<dbReference type="AlphaFoldDB" id="A0A9X0CQT1"/>
<organism evidence="5 6">
    <name type="scientific">Desmophyllum pertusum</name>
    <dbReference type="NCBI Taxonomy" id="174260"/>
    <lineage>
        <taxon>Eukaryota</taxon>
        <taxon>Metazoa</taxon>
        <taxon>Cnidaria</taxon>
        <taxon>Anthozoa</taxon>
        <taxon>Hexacorallia</taxon>
        <taxon>Scleractinia</taxon>
        <taxon>Caryophylliina</taxon>
        <taxon>Caryophylliidae</taxon>
        <taxon>Desmophyllum</taxon>
    </lineage>
</organism>
<evidence type="ECO:0000256" key="3">
    <source>
        <dbReference type="SAM" id="MobiDB-lite"/>
    </source>
</evidence>
<dbReference type="GO" id="GO:0034353">
    <property type="term" value="F:mRNA 5'-diphosphatase activity"/>
    <property type="evidence" value="ECO:0007669"/>
    <property type="project" value="TreeGrafter"/>
</dbReference>
<evidence type="ECO:0000313" key="6">
    <source>
        <dbReference type="Proteomes" id="UP001163046"/>
    </source>
</evidence>
<dbReference type="EC" id="3.6.1.-" evidence="2"/>
<evidence type="ECO:0000259" key="4">
    <source>
        <dbReference type="Pfam" id="PF08652"/>
    </source>
</evidence>
<dbReference type="InterPro" id="IPR013961">
    <property type="entry name" value="RAI1"/>
</dbReference>
<protein>
    <recommendedName>
        <fullName evidence="2">Decapping nuclease</fullName>
        <ecNumber evidence="2">3.6.1.-</ecNumber>
    </recommendedName>
</protein>
<feature type="region of interest" description="Disordered" evidence="3">
    <location>
        <begin position="1"/>
        <end position="22"/>
    </location>
</feature>
<dbReference type="Pfam" id="PF08652">
    <property type="entry name" value="RAI1"/>
    <property type="match status" value="1"/>
</dbReference>
<proteinExistence type="inferred from homology"/>
<comment type="caution">
    <text evidence="5">The sequence shown here is derived from an EMBL/GenBank/DDBJ whole genome shotgun (WGS) entry which is preliminary data.</text>
</comment>
<evidence type="ECO:0000256" key="1">
    <source>
        <dbReference type="ARBA" id="ARBA00006562"/>
    </source>
</evidence>
<dbReference type="InterPro" id="IPR039039">
    <property type="entry name" value="RAI1-like_fam"/>
</dbReference>
<keyword evidence="2" id="KW-0547">Nucleotide-binding</keyword>
<keyword evidence="2" id="KW-0378">Hydrolase</keyword>
<dbReference type="OrthoDB" id="5853397at2759"/>
<dbReference type="GO" id="GO:0000166">
    <property type="term" value="F:nucleotide binding"/>
    <property type="evidence" value="ECO:0007669"/>
    <property type="project" value="UniProtKB-KW"/>
</dbReference>
<keyword evidence="2" id="KW-0540">Nuclease</keyword>
<feature type="domain" description="RAI1-like" evidence="4">
    <location>
        <begin position="24"/>
        <end position="285"/>
    </location>
</feature>
<dbReference type="GO" id="GO:0004518">
    <property type="term" value="F:nuclease activity"/>
    <property type="evidence" value="ECO:0007669"/>
    <property type="project" value="UniProtKB-KW"/>
</dbReference>
<evidence type="ECO:0000256" key="2">
    <source>
        <dbReference type="RuleBase" id="RU367113"/>
    </source>
</evidence>
<dbReference type="PANTHER" id="PTHR12395">
    <property type="entry name" value="DOM-3 RELATED"/>
    <property type="match status" value="1"/>
</dbReference>
<comment type="subcellular location">
    <subcellularLocation>
        <location evidence="2">Nucleus</location>
    </subcellularLocation>
</comment>
<dbReference type="GO" id="GO:0000956">
    <property type="term" value="P:nuclear-transcribed mRNA catabolic process"/>
    <property type="evidence" value="ECO:0007669"/>
    <property type="project" value="TreeGrafter"/>
</dbReference>
<name>A0A9X0CQT1_9CNID</name>
<dbReference type="GO" id="GO:0110155">
    <property type="term" value="P:NAD-cap decapping"/>
    <property type="evidence" value="ECO:0007669"/>
    <property type="project" value="TreeGrafter"/>
</dbReference>